<dbReference type="AlphaFoldDB" id="A0A135UVT2"/>
<feature type="region of interest" description="Disordered" evidence="1">
    <location>
        <begin position="134"/>
        <end position="189"/>
    </location>
</feature>
<protein>
    <submittedName>
        <fullName evidence="2">Uncharacterized protein</fullName>
    </submittedName>
</protein>
<feature type="compositionally biased region" description="Polar residues" evidence="1">
    <location>
        <begin position="67"/>
        <end position="79"/>
    </location>
</feature>
<feature type="compositionally biased region" description="Basic and acidic residues" evidence="1">
    <location>
        <begin position="590"/>
        <end position="599"/>
    </location>
</feature>
<feature type="region of interest" description="Disordered" evidence="1">
    <location>
        <begin position="295"/>
        <end position="489"/>
    </location>
</feature>
<feature type="compositionally biased region" description="Basic and acidic residues" evidence="1">
    <location>
        <begin position="695"/>
        <end position="708"/>
    </location>
</feature>
<gene>
    <name evidence="2" type="ORF">CSAL01_11760</name>
</gene>
<feature type="compositionally biased region" description="Polar residues" evidence="1">
    <location>
        <begin position="261"/>
        <end position="275"/>
    </location>
</feature>
<feature type="compositionally biased region" description="Polar residues" evidence="1">
    <location>
        <begin position="466"/>
        <end position="476"/>
    </location>
</feature>
<name>A0A135UVT2_9PEZI</name>
<sequence>MEDNFTHRASEASRRSSGQQQKPPRRPPERRNASLPSLRPSNITPRKYTTPRGSSSHGRGAEPEYSLHSTNDIQRSSASRAVYRGLGSSSSAHQQTPRTPFPELPVMASSCGPIHSQSHFPSAIDHNRHRVLSSHPTSSAHWKSGRNASSLPSTDFTRGYQQNTSGARFQKSPTVSSLHTTAKPRATSQVADSLFVDQGGLHRGNPLLDNPTAHLHAPSSPLRIPSPANCDHIEHLRFLDKLQSQAFKSGFFPDAEEPETLGSSSRKPTTTTTASADGLKEGFAAIKVSGFILEDEDEECRTSPSTNRRKHTKVAATKPNTSSRPRASTLLSIPVSHDTEPQSIPKKQSGENDAMHRRSDTTQGTGKEKAVTTAKKPTEPKSFSLLSNMMAKAPKPSIRIVTVPKPGSKPIRRAQRNTQSTTTKGSKRSRDDVAPDKSLSTRDPKKQRVEASASTSAIKKASVTTRGRSIRTTPSQKPKVLNQRRMDPDRMGLVAIKTLPGPLHEPEQPLSGFANNKYHECDYDSDSSFASLGQNAPTGFTTGRPRSHTLPNLKTGGTSSHGKSSTSSLTRSRRNDSDVRDLAPAQPPTEHSENDHLITDSHCTVSEGEGLGRRRQAQSSQHKGQQTGGLHMHSRIGRAQVHPGSNLHTSERQLVEGFRSPGGWQTCVSKRSVSCVLSPKSIQEQEPEKKRRRDPKASLRTEVDKHEVTQGSDRVASSHGPQSAMLEHIINIANRSGDMSLAYASNAEKQIADEEQTTEAYAESVEDHVKTVHREMGPMKKQRMRGLAKLGVQRKMKQEQHDNDSPALSGAAAMRKRARISPKL</sequence>
<feature type="region of interest" description="Disordered" evidence="1">
    <location>
        <begin position="675"/>
        <end position="720"/>
    </location>
</feature>
<feature type="compositionally biased region" description="Polar residues" evidence="1">
    <location>
        <begin position="87"/>
        <end position="98"/>
    </location>
</feature>
<evidence type="ECO:0000313" key="2">
    <source>
        <dbReference type="EMBL" id="KXH64514.1"/>
    </source>
</evidence>
<feature type="compositionally biased region" description="Basic residues" evidence="1">
    <location>
        <begin position="814"/>
        <end position="824"/>
    </location>
</feature>
<feature type="compositionally biased region" description="Polar residues" evidence="1">
    <location>
        <begin position="318"/>
        <end position="331"/>
    </location>
</feature>
<feature type="region of interest" description="Disordered" evidence="1">
    <location>
        <begin position="529"/>
        <end position="632"/>
    </location>
</feature>
<feature type="compositionally biased region" description="Polar residues" evidence="1">
    <location>
        <begin position="529"/>
        <end position="541"/>
    </location>
</feature>
<evidence type="ECO:0000256" key="1">
    <source>
        <dbReference type="SAM" id="MobiDB-lite"/>
    </source>
</evidence>
<dbReference type="OrthoDB" id="4845194at2759"/>
<feature type="region of interest" description="Disordered" evidence="1">
    <location>
        <begin position="1"/>
        <end position="107"/>
    </location>
</feature>
<feature type="compositionally biased region" description="Basic and acidic residues" evidence="1">
    <location>
        <begin position="1"/>
        <end position="14"/>
    </location>
</feature>
<feature type="compositionally biased region" description="Low complexity" evidence="1">
    <location>
        <begin position="451"/>
        <end position="465"/>
    </location>
</feature>
<dbReference type="Proteomes" id="UP000070121">
    <property type="component" value="Unassembled WGS sequence"/>
</dbReference>
<feature type="compositionally biased region" description="Low complexity" evidence="1">
    <location>
        <begin position="553"/>
        <end position="570"/>
    </location>
</feature>
<evidence type="ECO:0000313" key="3">
    <source>
        <dbReference type="Proteomes" id="UP000070121"/>
    </source>
</evidence>
<reference evidence="2 3" key="1">
    <citation type="submission" date="2014-02" db="EMBL/GenBank/DDBJ databases">
        <title>The genome sequence of Colletotrichum salicis CBS 607.94.</title>
        <authorList>
            <person name="Baroncelli R."/>
            <person name="Thon M.R."/>
        </authorList>
    </citation>
    <scope>NUCLEOTIDE SEQUENCE [LARGE SCALE GENOMIC DNA]</scope>
    <source>
        <strain evidence="2 3">CBS 607.94</strain>
    </source>
</reference>
<comment type="caution">
    <text evidence="2">The sequence shown here is derived from an EMBL/GenBank/DDBJ whole genome shotgun (WGS) entry which is preliminary data.</text>
</comment>
<feature type="region of interest" description="Disordered" evidence="1">
    <location>
        <begin position="252"/>
        <end position="278"/>
    </location>
</feature>
<feature type="compositionally biased region" description="Basic and acidic residues" evidence="1">
    <location>
        <begin position="348"/>
        <end position="370"/>
    </location>
</feature>
<feature type="region of interest" description="Disordered" evidence="1">
    <location>
        <begin position="791"/>
        <end position="824"/>
    </location>
</feature>
<proteinExistence type="predicted"/>
<dbReference type="EMBL" id="JFFI01000963">
    <property type="protein sequence ID" value="KXH64514.1"/>
    <property type="molecule type" value="Genomic_DNA"/>
</dbReference>
<feature type="compositionally biased region" description="Basic and acidic residues" evidence="1">
    <location>
        <begin position="428"/>
        <end position="449"/>
    </location>
</feature>
<keyword evidence="3" id="KW-1185">Reference proteome</keyword>
<accession>A0A135UVT2</accession>
<organism evidence="2 3">
    <name type="scientific">Colletotrichum salicis</name>
    <dbReference type="NCBI Taxonomy" id="1209931"/>
    <lineage>
        <taxon>Eukaryota</taxon>
        <taxon>Fungi</taxon>
        <taxon>Dikarya</taxon>
        <taxon>Ascomycota</taxon>
        <taxon>Pezizomycotina</taxon>
        <taxon>Sordariomycetes</taxon>
        <taxon>Hypocreomycetidae</taxon>
        <taxon>Glomerellales</taxon>
        <taxon>Glomerellaceae</taxon>
        <taxon>Colletotrichum</taxon>
        <taxon>Colletotrichum acutatum species complex</taxon>
    </lineage>
</organism>